<dbReference type="PANTHER" id="PTHR46179">
    <property type="entry name" value="ZINC FINGER PROTEIN"/>
    <property type="match status" value="1"/>
</dbReference>
<dbReference type="AlphaFoldDB" id="A0AAU9J940"/>
<evidence type="ECO:0000256" key="5">
    <source>
        <dbReference type="SAM" id="MobiDB-lite"/>
    </source>
</evidence>
<evidence type="ECO:0000256" key="1">
    <source>
        <dbReference type="ARBA" id="ARBA00022723"/>
    </source>
</evidence>
<dbReference type="PROSITE" id="PS00028">
    <property type="entry name" value="ZINC_FINGER_C2H2_1"/>
    <property type="match status" value="1"/>
</dbReference>
<dbReference type="PROSITE" id="PS50157">
    <property type="entry name" value="ZINC_FINGER_C2H2_2"/>
    <property type="match status" value="2"/>
</dbReference>
<sequence>MKTKLENYKFKCYYDHCEKSYLTKYHLRRHINSAHLNIKTFTCPGCSKSFSSKQNFKEHMQLQCGHKTSIGEKEVKVEAELAILNKLPLMGRLSQIFSQGETMSFSKAKNNSNRPMPVLPPVDGDRQSVWGNTKIPILPILLN</sequence>
<keyword evidence="8" id="KW-1185">Reference proteome</keyword>
<feature type="domain" description="C2H2-type" evidence="6">
    <location>
        <begin position="41"/>
        <end position="68"/>
    </location>
</feature>
<feature type="region of interest" description="Disordered" evidence="5">
    <location>
        <begin position="106"/>
        <end position="125"/>
    </location>
</feature>
<dbReference type="Pfam" id="PF00096">
    <property type="entry name" value="zf-C2H2"/>
    <property type="match status" value="1"/>
</dbReference>
<dbReference type="EMBL" id="CAJZBQ010000018">
    <property type="protein sequence ID" value="CAG9317230.1"/>
    <property type="molecule type" value="Genomic_DNA"/>
</dbReference>
<dbReference type="PANTHER" id="PTHR46179:SF20">
    <property type="entry name" value="TRANSCRIPTION FACTOR 3A PROTEIN-RELATED"/>
    <property type="match status" value="1"/>
</dbReference>
<keyword evidence="1" id="KW-0479">Metal-binding</keyword>
<keyword evidence="2 4" id="KW-0863">Zinc-finger</keyword>
<protein>
    <recommendedName>
        <fullName evidence="6">C2H2-type domain-containing protein</fullName>
    </recommendedName>
</protein>
<feature type="domain" description="C2H2-type" evidence="6">
    <location>
        <begin position="10"/>
        <end position="40"/>
    </location>
</feature>
<organism evidence="7 8">
    <name type="scientific">Blepharisma stoltei</name>
    <dbReference type="NCBI Taxonomy" id="1481888"/>
    <lineage>
        <taxon>Eukaryota</taxon>
        <taxon>Sar</taxon>
        <taxon>Alveolata</taxon>
        <taxon>Ciliophora</taxon>
        <taxon>Postciliodesmatophora</taxon>
        <taxon>Heterotrichea</taxon>
        <taxon>Heterotrichida</taxon>
        <taxon>Blepharismidae</taxon>
        <taxon>Blepharisma</taxon>
    </lineage>
</organism>
<proteinExistence type="predicted"/>
<evidence type="ECO:0000313" key="7">
    <source>
        <dbReference type="EMBL" id="CAG9317230.1"/>
    </source>
</evidence>
<comment type="caution">
    <text evidence="7">The sequence shown here is derived from an EMBL/GenBank/DDBJ whole genome shotgun (WGS) entry which is preliminary data.</text>
</comment>
<name>A0AAU9J940_9CILI</name>
<keyword evidence="3" id="KW-0862">Zinc</keyword>
<dbReference type="Proteomes" id="UP001162131">
    <property type="component" value="Unassembled WGS sequence"/>
</dbReference>
<accession>A0AAU9J940</accession>
<evidence type="ECO:0000259" key="6">
    <source>
        <dbReference type="PROSITE" id="PS50157"/>
    </source>
</evidence>
<reference evidence="7" key="1">
    <citation type="submission" date="2021-09" db="EMBL/GenBank/DDBJ databases">
        <authorList>
            <consortium name="AG Swart"/>
            <person name="Singh M."/>
            <person name="Singh A."/>
            <person name="Seah K."/>
            <person name="Emmerich C."/>
        </authorList>
    </citation>
    <scope>NUCLEOTIDE SEQUENCE</scope>
    <source>
        <strain evidence="7">ATCC30299</strain>
    </source>
</reference>
<dbReference type="FunFam" id="3.30.160.60:FF:000446">
    <property type="entry name" value="Zinc finger protein"/>
    <property type="match status" value="1"/>
</dbReference>
<dbReference type="SUPFAM" id="SSF57667">
    <property type="entry name" value="beta-beta-alpha zinc fingers"/>
    <property type="match status" value="1"/>
</dbReference>
<dbReference type="InterPro" id="IPR051061">
    <property type="entry name" value="Zinc_finger_trans_reg"/>
</dbReference>
<evidence type="ECO:0000256" key="3">
    <source>
        <dbReference type="ARBA" id="ARBA00022833"/>
    </source>
</evidence>
<evidence type="ECO:0000313" key="8">
    <source>
        <dbReference type="Proteomes" id="UP001162131"/>
    </source>
</evidence>
<dbReference type="Gene3D" id="3.30.160.60">
    <property type="entry name" value="Classic Zinc Finger"/>
    <property type="match status" value="1"/>
</dbReference>
<dbReference type="GO" id="GO:0005634">
    <property type="term" value="C:nucleus"/>
    <property type="evidence" value="ECO:0007669"/>
    <property type="project" value="TreeGrafter"/>
</dbReference>
<dbReference type="InterPro" id="IPR013087">
    <property type="entry name" value="Znf_C2H2_type"/>
</dbReference>
<dbReference type="GO" id="GO:0008270">
    <property type="term" value="F:zinc ion binding"/>
    <property type="evidence" value="ECO:0007669"/>
    <property type="project" value="UniProtKB-KW"/>
</dbReference>
<dbReference type="SMART" id="SM00355">
    <property type="entry name" value="ZnF_C2H2"/>
    <property type="match status" value="2"/>
</dbReference>
<dbReference type="InterPro" id="IPR036236">
    <property type="entry name" value="Znf_C2H2_sf"/>
</dbReference>
<evidence type="ECO:0000256" key="2">
    <source>
        <dbReference type="ARBA" id="ARBA00022771"/>
    </source>
</evidence>
<gene>
    <name evidence="7" type="ORF">BSTOLATCC_MIC18484</name>
</gene>
<evidence type="ECO:0000256" key="4">
    <source>
        <dbReference type="PROSITE-ProRule" id="PRU00042"/>
    </source>
</evidence>